<gene>
    <name evidence="3" type="ORF">H8N03_19210</name>
</gene>
<sequence length="283" mass="31675">MKNQLRSQAAAAAVLLASLGAAFVASPAHAHATFTPHHHSAQELIQRFELIGPPTRGVKLVYRVTGMPGSYVSIRVPTYPQEIDLKEVQPGVYEVDYVIAPNEDPRNVLQAVARIRAQDDQALARLGTAAYLAPGTVAVPVPPQRDNRVPPPPVRETRDTRAPDIANLLPAQGQRVSERGQTRIAADFRDDRAGVDRNSVRLRVDGRDVTRDARIDDDGIQYRDDLRPGRHTAELTVRDRAGNATRKSWTFDVVDWRPGNGWGDRNHDRGWDRDRDWRDDSRR</sequence>
<organism evidence="3 4">
    <name type="scientific">Ramlibacter cellulosilyticus</name>
    <dbReference type="NCBI Taxonomy" id="2764187"/>
    <lineage>
        <taxon>Bacteria</taxon>
        <taxon>Pseudomonadati</taxon>
        <taxon>Pseudomonadota</taxon>
        <taxon>Betaproteobacteria</taxon>
        <taxon>Burkholderiales</taxon>
        <taxon>Comamonadaceae</taxon>
        <taxon>Ramlibacter</taxon>
    </lineage>
</organism>
<reference evidence="3" key="1">
    <citation type="submission" date="2020-08" db="EMBL/GenBank/DDBJ databases">
        <title>Ramlibacter sp. USB13 16S ribosomal RNA gene genome sequencing and assembly.</title>
        <authorList>
            <person name="Kang M."/>
        </authorList>
    </citation>
    <scope>NUCLEOTIDE SEQUENCE</scope>
    <source>
        <strain evidence="3">USB13</strain>
    </source>
</reference>
<proteinExistence type="predicted"/>
<evidence type="ECO:0000313" key="4">
    <source>
        <dbReference type="Proteomes" id="UP000608513"/>
    </source>
</evidence>
<dbReference type="RefSeq" id="WP_187077836.1">
    <property type="nucleotide sequence ID" value="NZ_JACORT010000009.1"/>
</dbReference>
<feature type="signal peptide" evidence="2">
    <location>
        <begin position="1"/>
        <end position="30"/>
    </location>
</feature>
<evidence type="ECO:0000313" key="3">
    <source>
        <dbReference type="EMBL" id="MBC5785084.1"/>
    </source>
</evidence>
<keyword evidence="2" id="KW-0732">Signal</keyword>
<comment type="caution">
    <text evidence="3">The sequence shown here is derived from an EMBL/GenBank/DDBJ whole genome shotgun (WGS) entry which is preliminary data.</text>
</comment>
<dbReference type="Proteomes" id="UP000608513">
    <property type="component" value="Unassembled WGS sequence"/>
</dbReference>
<keyword evidence="4" id="KW-1185">Reference proteome</keyword>
<evidence type="ECO:0008006" key="5">
    <source>
        <dbReference type="Google" id="ProtNLM"/>
    </source>
</evidence>
<feature type="chain" id="PRO_5036988032" description="DUF4198 domain-containing protein" evidence="2">
    <location>
        <begin position="31"/>
        <end position="283"/>
    </location>
</feature>
<protein>
    <recommendedName>
        <fullName evidence="5">DUF4198 domain-containing protein</fullName>
    </recommendedName>
</protein>
<feature type="region of interest" description="Disordered" evidence="1">
    <location>
        <begin position="137"/>
        <end position="159"/>
    </location>
</feature>
<evidence type="ECO:0000256" key="2">
    <source>
        <dbReference type="SAM" id="SignalP"/>
    </source>
</evidence>
<accession>A0A923MUW1</accession>
<dbReference type="AlphaFoldDB" id="A0A923MUW1"/>
<feature type="region of interest" description="Disordered" evidence="1">
    <location>
        <begin position="264"/>
        <end position="283"/>
    </location>
</feature>
<evidence type="ECO:0000256" key="1">
    <source>
        <dbReference type="SAM" id="MobiDB-lite"/>
    </source>
</evidence>
<name>A0A923MUW1_9BURK</name>
<dbReference type="EMBL" id="JACORT010000009">
    <property type="protein sequence ID" value="MBC5785084.1"/>
    <property type="molecule type" value="Genomic_DNA"/>
</dbReference>